<reference evidence="1" key="1">
    <citation type="journal article" date="2023" name="Plant J.">
        <title>Genome sequences and population genomics provide insights into the demographic history, inbreeding, and mutation load of two 'living fossil' tree species of Dipteronia.</title>
        <authorList>
            <person name="Feng Y."/>
            <person name="Comes H.P."/>
            <person name="Chen J."/>
            <person name="Zhu S."/>
            <person name="Lu R."/>
            <person name="Zhang X."/>
            <person name="Li P."/>
            <person name="Qiu J."/>
            <person name="Olsen K.M."/>
            <person name="Qiu Y."/>
        </authorList>
    </citation>
    <scope>NUCLEOTIDE SEQUENCE</scope>
    <source>
        <strain evidence="1">KIB01</strain>
    </source>
</reference>
<dbReference type="Proteomes" id="UP001280121">
    <property type="component" value="Unassembled WGS sequence"/>
</dbReference>
<gene>
    <name evidence="1" type="ORF">Ddye_021103</name>
</gene>
<name>A0AAD9U1T7_9ROSI</name>
<dbReference type="EMBL" id="JANJYI010000006">
    <property type="protein sequence ID" value="KAK2645908.1"/>
    <property type="molecule type" value="Genomic_DNA"/>
</dbReference>
<accession>A0AAD9U1T7</accession>
<keyword evidence="2" id="KW-1185">Reference proteome</keyword>
<evidence type="ECO:0000313" key="1">
    <source>
        <dbReference type="EMBL" id="KAK2645908.1"/>
    </source>
</evidence>
<sequence length="98" mass="10949">MSEEASEEGIKDVDRCLVGRVLSGKKVHRTPILGESKLTTQEELFTSPLLKTLFSSLRNLKSPNLYCPLKNLPKDGSGQLERVINYGLLVEFPVLFTN</sequence>
<organism evidence="1 2">
    <name type="scientific">Dipteronia dyeriana</name>
    <dbReference type="NCBI Taxonomy" id="168575"/>
    <lineage>
        <taxon>Eukaryota</taxon>
        <taxon>Viridiplantae</taxon>
        <taxon>Streptophyta</taxon>
        <taxon>Embryophyta</taxon>
        <taxon>Tracheophyta</taxon>
        <taxon>Spermatophyta</taxon>
        <taxon>Magnoliopsida</taxon>
        <taxon>eudicotyledons</taxon>
        <taxon>Gunneridae</taxon>
        <taxon>Pentapetalae</taxon>
        <taxon>rosids</taxon>
        <taxon>malvids</taxon>
        <taxon>Sapindales</taxon>
        <taxon>Sapindaceae</taxon>
        <taxon>Hippocastanoideae</taxon>
        <taxon>Acereae</taxon>
        <taxon>Dipteronia</taxon>
    </lineage>
</organism>
<proteinExistence type="predicted"/>
<comment type="caution">
    <text evidence="1">The sequence shown here is derived from an EMBL/GenBank/DDBJ whole genome shotgun (WGS) entry which is preliminary data.</text>
</comment>
<protein>
    <submittedName>
        <fullName evidence="1">Uncharacterized protein</fullName>
    </submittedName>
</protein>
<dbReference type="AlphaFoldDB" id="A0AAD9U1T7"/>
<evidence type="ECO:0000313" key="2">
    <source>
        <dbReference type="Proteomes" id="UP001280121"/>
    </source>
</evidence>